<comment type="similarity">
    <text evidence="1">Belongs to the AHA1 family.</text>
</comment>
<dbReference type="SUPFAM" id="SSF55961">
    <property type="entry name" value="Bet v1-like"/>
    <property type="match status" value="1"/>
</dbReference>
<dbReference type="Proteomes" id="UP000273811">
    <property type="component" value="Unassembled WGS sequence"/>
</dbReference>
<accession>A0A443IJY7</accession>
<dbReference type="Gene3D" id="3.30.530.20">
    <property type="match status" value="1"/>
</dbReference>
<gene>
    <name evidence="3" type="ORF">D4N35_016765</name>
</gene>
<name>A0A443IJY7_9BACI</name>
<keyword evidence="4" id="KW-1185">Reference proteome</keyword>
<sequence length="136" mass="15778">MDDHKMIGQTKTVGFQVGIRRTFPISQEKAWELVTSEDGLKLWLGESDGITLQPGQKYITKTGAGEIRVFKPLHQLRLTWQKEGWPKPSTVQVRIISKERNKATISFHQENLSDKNIREEMKEYWEKVLEAIKAKL</sequence>
<evidence type="ECO:0000313" key="3">
    <source>
        <dbReference type="EMBL" id="RWR04611.1"/>
    </source>
</evidence>
<evidence type="ECO:0000313" key="4">
    <source>
        <dbReference type="Proteomes" id="UP000273811"/>
    </source>
</evidence>
<proteinExistence type="inferred from homology"/>
<feature type="domain" description="Activator of Hsp90 ATPase homologue 1/2-like C-terminal" evidence="2">
    <location>
        <begin position="26"/>
        <end position="134"/>
    </location>
</feature>
<dbReference type="OrthoDB" id="4549061at2"/>
<dbReference type="CDD" id="cd07814">
    <property type="entry name" value="SRPBCC_CalC_Aha1-like"/>
    <property type="match status" value="1"/>
</dbReference>
<evidence type="ECO:0000256" key="1">
    <source>
        <dbReference type="ARBA" id="ARBA00006817"/>
    </source>
</evidence>
<comment type="caution">
    <text evidence="3">The sequence shown here is derived from an EMBL/GenBank/DDBJ whole genome shotgun (WGS) entry which is preliminary data.</text>
</comment>
<protein>
    <submittedName>
        <fullName evidence="3">SRPBCC domain-containing protein</fullName>
    </submittedName>
</protein>
<dbReference type="AlphaFoldDB" id="A0A443IJY7"/>
<dbReference type="InterPro" id="IPR013538">
    <property type="entry name" value="ASHA1/2-like_C"/>
</dbReference>
<reference evidence="3" key="1">
    <citation type="submission" date="2018-12" db="EMBL/GenBank/DDBJ databases">
        <authorList>
            <person name="Sun L."/>
            <person name="Chen Z."/>
        </authorList>
    </citation>
    <scope>NUCLEOTIDE SEQUENCE [LARGE SCALE GENOMIC DNA]</scope>
    <source>
        <strain evidence="3">DSM 16012</strain>
    </source>
</reference>
<organism evidence="3 4">
    <name type="scientific">Siminovitchia fortis</name>
    <dbReference type="NCBI Taxonomy" id="254758"/>
    <lineage>
        <taxon>Bacteria</taxon>
        <taxon>Bacillati</taxon>
        <taxon>Bacillota</taxon>
        <taxon>Bacilli</taxon>
        <taxon>Bacillales</taxon>
        <taxon>Bacillaceae</taxon>
        <taxon>Siminovitchia</taxon>
    </lineage>
</organism>
<dbReference type="EMBL" id="QYTU02000057">
    <property type="protein sequence ID" value="RWR04611.1"/>
    <property type="molecule type" value="Genomic_DNA"/>
</dbReference>
<dbReference type="Pfam" id="PF08327">
    <property type="entry name" value="AHSA1"/>
    <property type="match status" value="1"/>
</dbReference>
<evidence type="ECO:0000259" key="2">
    <source>
        <dbReference type="Pfam" id="PF08327"/>
    </source>
</evidence>
<dbReference type="InterPro" id="IPR023393">
    <property type="entry name" value="START-like_dom_sf"/>
</dbReference>
<dbReference type="RefSeq" id="WP_120075742.1">
    <property type="nucleotide sequence ID" value="NZ_CP126113.1"/>
</dbReference>